<dbReference type="Proteomes" id="UP000324233">
    <property type="component" value="Chromosome"/>
</dbReference>
<keyword evidence="4" id="KW-0808">Transferase</keyword>
<dbReference type="GO" id="GO:0005886">
    <property type="term" value="C:plasma membrane"/>
    <property type="evidence" value="ECO:0007669"/>
    <property type="project" value="UniProtKB-SubCell"/>
</dbReference>
<sequence length="421" mass="45217">MIAPTPPRLRADWTLLVPLFIGLVLRAAAMSVGSGAFEDPDNYLPLARSVARGEGLAWKGRPTAYRPPLYPLMLAPIVRLADPRPNPAIAVLHLIFGAATTWQATMAARRWGLGDRRALAAGLIVACDPVLVWQSRFIMTETLGALLVAAAVAELARPGFRGLLGGGLALGLSSLCRPSLLPGAGLVVAAALAVGPGTARRRAAHALALSGIILVVLAPWALRNAIALGEPVWTTTHGGYTLALANNPTYFRDVLDSAGAEVWTGDDQWNWWDSVNRATAGMTEPEADRFLRDSVLRLVAERPRVFARACLDRLARFWGLAPAQPVYSARVRVASAAWTGPLWAALLVGLLNRKAWRWPRIAAPAAILGLTMVHVFYWTDLRMRAPIVPAIALVAAAAELPIPGRIRRRPPAPSPSGRTER</sequence>
<keyword evidence="10" id="KW-1185">Reference proteome</keyword>
<evidence type="ECO:0000256" key="7">
    <source>
        <dbReference type="ARBA" id="ARBA00023136"/>
    </source>
</evidence>
<organism evidence="9 10">
    <name type="scientific">Aquisphaera giovannonii</name>
    <dbReference type="NCBI Taxonomy" id="406548"/>
    <lineage>
        <taxon>Bacteria</taxon>
        <taxon>Pseudomonadati</taxon>
        <taxon>Planctomycetota</taxon>
        <taxon>Planctomycetia</taxon>
        <taxon>Isosphaerales</taxon>
        <taxon>Isosphaeraceae</taxon>
        <taxon>Aquisphaera</taxon>
    </lineage>
</organism>
<feature type="transmembrane region" description="Helical" evidence="8">
    <location>
        <begin position="358"/>
        <end position="377"/>
    </location>
</feature>
<dbReference type="GO" id="GO:0009103">
    <property type="term" value="P:lipopolysaccharide biosynthetic process"/>
    <property type="evidence" value="ECO:0007669"/>
    <property type="project" value="UniProtKB-ARBA"/>
</dbReference>
<protein>
    <submittedName>
        <fullName evidence="9">Uncharacterized protein</fullName>
    </submittedName>
</protein>
<evidence type="ECO:0000256" key="1">
    <source>
        <dbReference type="ARBA" id="ARBA00004651"/>
    </source>
</evidence>
<evidence type="ECO:0000313" key="10">
    <source>
        <dbReference type="Proteomes" id="UP000324233"/>
    </source>
</evidence>
<evidence type="ECO:0000313" key="9">
    <source>
        <dbReference type="EMBL" id="QEH36411.1"/>
    </source>
</evidence>
<evidence type="ECO:0000256" key="2">
    <source>
        <dbReference type="ARBA" id="ARBA00022475"/>
    </source>
</evidence>
<dbReference type="PANTHER" id="PTHR33908:SF11">
    <property type="entry name" value="MEMBRANE PROTEIN"/>
    <property type="match status" value="1"/>
</dbReference>
<gene>
    <name evidence="9" type="ORF">OJF2_49750</name>
</gene>
<proteinExistence type="predicted"/>
<dbReference type="GO" id="GO:0016763">
    <property type="term" value="F:pentosyltransferase activity"/>
    <property type="evidence" value="ECO:0007669"/>
    <property type="project" value="TreeGrafter"/>
</dbReference>
<evidence type="ECO:0000256" key="3">
    <source>
        <dbReference type="ARBA" id="ARBA00022676"/>
    </source>
</evidence>
<keyword evidence="7 8" id="KW-0472">Membrane</keyword>
<dbReference type="EMBL" id="CP042997">
    <property type="protein sequence ID" value="QEH36411.1"/>
    <property type="molecule type" value="Genomic_DNA"/>
</dbReference>
<keyword evidence="5 8" id="KW-0812">Transmembrane</keyword>
<evidence type="ECO:0000256" key="8">
    <source>
        <dbReference type="SAM" id="Phobius"/>
    </source>
</evidence>
<dbReference type="OrthoDB" id="231161at2"/>
<dbReference type="AlphaFoldDB" id="A0A5B9W8R2"/>
<keyword evidence="2" id="KW-1003">Cell membrane</keyword>
<keyword evidence="3" id="KW-0328">Glycosyltransferase</keyword>
<name>A0A5B9W8R2_9BACT</name>
<dbReference type="KEGG" id="agv:OJF2_49750"/>
<evidence type="ECO:0000256" key="4">
    <source>
        <dbReference type="ARBA" id="ARBA00022679"/>
    </source>
</evidence>
<accession>A0A5B9W8R2</accession>
<comment type="subcellular location">
    <subcellularLocation>
        <location evidence="1">Cell membrane</location>
        <topology evidence="1">Multi-pass membrane protein</topology>
    </subcellularLocation>
</comment>
<reference evidence="9 10" key="1">
    <citation type="submission" date="2019-08" db="EMBL/GenBank/DDBJ databases">
        <title>Deep-cultivation of Planctomycetes and their phenomic and genomic characterization uncovers novel biology.</title>
        <authorList>
            <person name="Wiegand S."/>
            <person name="Jogler M."/>
            <person name="Boedeker C."/>
            <person name="Pinto D."/>
            <person name="Vollmers J."/>
            <person name="Rivas-Marin E."/>
            <person name="Kohn T."/>
            <person name="Peeters S.H."/>
            <person name="Heuer A."/>
            <person name="Rast P."/>
            <person name="Oberbeckmann S."/>
            <person name="Bunk B."/>
            <person name="Jeske O."/>
            <person name="Meyerdierks A."/>
            <person name="Storesund J.E."/>
            <person name="Kallscheuer N."/>
            <person name="Luecker S."/>
            <person name="Lage O.M."/>
            <person name="Pohl T."/>
            <person name="Merkel B.J."/>
            <person name="Hornburger P."/>
            <person name="Mueller R.-W."/>
            <person name="Bruemmer F."/>
            <person name="Labrenz M."/>
            <person name="Spormann A.M."/>
            <person name="Op den Camp H."/>
            <person name="Overmann J."/>
            <person name="Amann R."/>
            <person name="Jetten M.S.M."/>
            <person name="Mascher T."/>
            <person name="Medema M.H."/>
            <person name="Devos D.P."/>
            <person name="Kaster A.-K."/>
            <person name="Ovreas L."/>
            <person name="Rohde M."/>
            <person name="Galperin M.Y."/>
            <person name="Jogler C."/>
        </authorList>
    </citation>
    <scope>NUCLEOTIDE SEQUENCE [LARGE SCALE GENOMIC DNA]</scope>
    <source>
        <strain evidence="9 10">OJF2</strain>
    </source>
</reference>
<dbReference type="InterPro" id="IPR050297">
    <property type="entry name" value="LipidA_mod_glycosyltrf_83"/>
</dbReference>
<dbReference type="RefSeq" id="WP_148596100.1">
    <property type="nucleotide sequence ID" value="NZ_CP042997.1"/>
</dbReference>
<dbReference type="PANTHER" id="PTHR33908">
    <property type="entry name" value="MANNOSYLTRANSFERASE YKCB-RELATED"/>
    <property type="match status" value="1"/>
</dbReference>
<keyword evidence="6 8" id="KW-1133">Transmembrane helix</keyword>
<evidence type="ECO:0000256" key="5">
    <source>
        <dbReference type="ARBA" id="ARBA00022692"/>
    </source>
</evidence>
<evidence type="ECO:0000256" key="6">
    <source>
        <dbReference type="ARBA" id="ARBA00022989"/>
    </source>
</evidence>